<reference evidence="2" key="1">
    <citation type="submission" date="2023-11" db="EMBL/GenBank/DDBJ databases">
        <title>Genome assemblies of two species of porcelain crab, Petrolisthes cinctipes and Petrolisthes manimaculis (Anomura: Porcellanidae).</title>
        <authorList>
            <person name="Angst P."/>
        </authorList>
    </citation>
    <scope>NUCLEOTIDE SEQUENCE</scope>
    <source>
        <strain evidence="2">PB745_02</strain>
        <tissue evidence="2">Gill</tissue>
    </source>
</reference>
<evidence type="ECO:0000256" key="1">
    <source>
        <dbReference type="SAM" id="SignalP"/>
    </source>
</evidence>
<evidence type="ECO:0000313" key="3">
    <source>
        <dbReference type="Proteomes" id="UP001292094"/>
    </source>
</evidence>
<sequence length="92" mass="10334">MCSSFLVFACVSMFSSFLVFACVSMFSSSMPFSCQQECCWRSVFEFLGPHCLRPTCPAPSLFSSSCSHSFRYYHGGSSCDDGGRREEEEEED</sequence>
<dbReference type="AlphaFoldDB" id="A0AAE1P371"/>
<keyword evidence="1" id="KW-0732">Signal</keyword>
<organism evidence="2 3">
    <name type="scientific">Petrolisthes manimaculis</name>
    <dbReference type="NCBI Taxonomy" id="1843537"/>
    <lineage>
        <taxon>Eukaryota</taxon>
        <taxon>Metazoa</taxon>
        <taxon>Ecdysozoa</taxon>
        <taxon>Arthropoda</taxon>
        <taxon>Crustacea</taxon>
        <taxon>Multicrustacea</taxon>
        <taxon>Malacostraca</taxon>
        <taxon>Eumalacostraca</taxon>
        <taxon>Eucarida</taxon>
        <taxon>Decapoda</taxon>
        <taxon>Pleocyemata</taxon>
        <taxon>Anomura</taxon>
        <taxon>Galatheoidea</taxon>
        <taxon>Porcellanidae</taxon>
        <taxon>Petrolisthes</taxon>
    </lineage>
</organism>
<feature type="signal peptide" evidence="1">
    <location>
        <begin position="1"/>
        <end position="21"/>
    </location>
</feature>
<evidence type="ECO:0008006" key="4">
    <source>
        <dbReference type="Google" id="ProtNLM"/>
    </source>
</evidence>
<gene>
    <name evidence="2" type="ORF">Pmani_027877</name>
</gene>
<protein>
    <recommendedName>
        <fullName evidence="4">Secreted protein</fullName>
    </recommendedName>
</protein>
<proteinExistence type="predicted"/>
<accession>A0AAE1P371</accession>
<name>A0AAE1P371_9EUCA</name>
<dbReference type="Proteomes" id="UP001292094">
    <property type="component" value="Unassembled WGS sequence"/>
</dbReference>
<dbReference type="EMBL" id="JAWZYT010003159">
    <property type="protein sequence ID" value="KAK4299876.1"/>
    <property type="molecule type" value="Genomic_DNA"/>
</dbReference>
<evidence type="ECO:0000313" key="2">
    <source>
        <dbReference type="EMBL" id="KAK4299876.1"/>
    </source>
</evidence>
<comment type="caution">
    <text evidence="2">The sequence shown here is derived from an EMBL/GenBank/DDBJ whole genome shotgun (WGS) entry which is preliminary data.</text>
</comment>
<keyword evidence="3" id="KW-1185">Reference proteome</keyword>
<feature type="chain" id="PRO_5041988977" description="Secreted protein" evidence="1">
    <location>
        <begin position="22"/>
        <end position="92"/>
    </location>
</feature>